<reference evidence="1 2" key="1">
    <citation type="journal article" date="2019" name="G3 (Bethesda)">
        <title>Sequencing of a Wild Apple (Malus baccata) Genome Unravels the Differences Between Cultivated and Wild Apple Species Regarding Disease Resistance and Cold Tolerance.</title>
        <authorList>
            <person name="Chen X."/>
        </authorList>
    </citation>
    <scope>NUCLEOTIDE SEQUENCE [LARGE SCALE GENOMIC DNA]</scope>
    <source>
        <strain evidence="2">cv. Shandingzi</strain>
        <tissue evidence="1">Leaves</tissue>
    </source>
</reference>
<organism evidence="1 2">
    <name type="scientific">Malus baccata</name>
    <name type="common">Siberian crab apple</name>
    <name type="synonym">Pyrus baccata</name>
    <dbReference type="NCBI Taxonomy" id="106549"/>
    <lineage>
        <taxon>Eukaryota</taxon>
        <taxon>Viridiplantae</taxon>
        <taxon>Streptophyta</taxon>
        <taxon>Embryophyta</taxon>
        <taxon>Tracheophyta</taxon>
        <taxon>Spermatophyta</taxon>
        <taxon>Magnoliopsida</taxon>
        <taxon>eudicotyledons</taxon>
        <taxon>Gunneridae</taxon>
        <taxon>Pentapetalae</taxon>
        <taxon>rosids</taxon>
        <taxon>fabids</taxon>
        <taxon>Rosales</taxon>
        <taxon>Rosaceae</taxon>
        <taxon>Amygdaloideae</taxon>
        <taxon>Maleae</taxon>
        <taxon>Malus</taxon>
    </lineage>
</organism>
<dbReference type="AlphaFoldDB" id="A0A540LL76"/>
<comment type="caution">
    <text evidence="1">The sequence shown here is derived from an EMBL/GenBank/DDBJ whole genome shotgun (WGS) entry which is preliminary data.</text>
</comment>
<name>A0A540LL76_MALBA</name>
<accession>A0A540LL76</accession>
<dbReference type="EMBL" id="VIEB01000544">
    <property type="protein sequence ID" value="TQD87237.1"/>
    <property type="molecule type" value="Genomic_DNA"/>
</dbReference>
<protein>
    <submittedName>
        <fullName evidence="1">Uncharacterized protein</fullName>
    </submittedName>
</protein>
<proteinExistence type="predicted"/>
<evidence type="ECO:0000313" key="2">
    <source>
        <dbReference type="Proteomes" id="UP000315295"/>
    </source>
</evidence>
<dbReference type="Proteomes" id="UP000315295">
    <property type="component" value="Unassembled WGS sequence"/>
</dbReference>
<keyword evidence="2" id="KW-1185">Reference proteome</keyword>
<gene>
    <name evidence="1" type="ORF">C1H46_027199</name>
</gene>
<sequence>MNMAASASASAVRGVAVPRSSRWIPKRGQVLKKILKSIFARVCFDQITKTTPNTHPSSVFPY</sequence>
<evidence type="ECO:0000313" key="1">
    <source>
        <dbReference type="EMBL" id="TQD87237.1"/>
    </source>
</evidence>